<dbReference type="InterPro" id="IPR050356">
    <property type="entry name" value="SulA_CellDiv_inhibitor"/>
</dbReference>
<dbReference type="EMBL" id="CP002745">
    <property type="protein sequence ID" value="AEK62446.1"/>
    <property type="molecule type" value="Genomic_DNA"/>
</dbReference>
<dbReference type="Gene3D" id="3.30.70.270">
    <property type="match status" value="1"/>
</dbReference>
<evidence type="ECO:0000313" key="5">
    <source>
        <dbReference type="Proteomes" id="UP000008392"/>
    </source>
</evidence>
<dbReference type="RefSeq" id="WP_014006599.1">
    <property type="nucleotide sequence ID" value="NC_015856.1"/>
</dbReference>
<evidence type="ECO:0000313" key="4">
    <source>
        <dbReference type="EMBL" id="AEK62446.1"/>
    </source>
</evidence>
<dbReference type="InterPro" id="IPR043128">
    <property type="entry name" value="Rev_trsase/Diguanyl_cyclase"/>
</dbReference>
<feature type="domain" description="UmuC" evidence="3">
    <location>
        <begin position="27"/>
        <end position="146"/>
    </location>
</feature>
<dbReference type="InterPro" id="IPR043502">
    <property type="entry name" value="DNA/RNA_pol_sf"/>
</dbReference>
<dbReference type="GO" id="GO:0006281">
    <property type="term" value="P:DNA repair"/>
    <property type="evidence" value="ECO:0007669"/>
    <property type="project" value="InterPro"/>
</dbReference>
<reference evidence="4 5" key="3">
    <citation type="journal article" date="2008" name="FEMS Microbiol. Ecol.">
        <title>Identification and characterization of genes underlying chitinolysis in Collimonas fungivorans Ter331.</title>
        <authorList>
            <person name="Fritsche K."/>
            <person name="de Boer W."/>
            <person name="Gerards S."/>
            <person name="van den Berg M."/>
            <person name="van Veen J.A."/>
            <person name="Leveau J.H."/>
        </authorList>
    </citation>
    <scope>NUCLEOTIDE SEQUENCE [LARGE SCALE GENOMIC DNA]</scope>
    <source>
        <strain evidence="4 5">Ter331</strain>
    </source>
</reference>
<dbReference type="KEGG" id="cfu:CFU_2619"/>
<dbReference type="PANTHER" id="PTHR35369:SF2">
    <property type="entry name" value="BLR3025 PROTEIN"/>
    <property type="match status" value="1"/>
</dbReference>
<reference evidence="4 5" key="2">
    <citation type="journal article" date="2006" name="J. Microbiol. Methods">
        <title>Genomic flank-sequencing of plasposon insertion sites for rapid identification of functional genes.</title>
        <authorList>
            <person name="Leveau J.H."/>
            <person name="Gerards S."/>
            <person name="Fritsche K."/>
            <person name="Zondag G."/>
            <person name="van Veen J.A."/>
        </authorList>
    </citation>
    <scope>NUCLEOTIDE SEQUENCE [LARGE SCALE GENOMIC DNA]</scope>
    <source>
        <strain evidence="4 5">Ter331</strain>
    </source>
</reference>
<evidence type="ECO:0000256" key="2">
    <source>
        <dbReference type="ARBA" id="ARBA00022763"/>
    </source>
</evidence>
<proteinExistence type="inferred from homology"/>
<accession>G0AC91</accession>
<dbReference type="STRING" id="1005048.CFU_2619"/>
<dbReference type="SUPFAM" id="SSF56672">
    <property type="entry name" value="DNA/RNA polymerases"/>
    <property type="match status" value="1"/>
</dbReference>
<name>G0AC91_COLFT</name>
<reference evidence="4 5" key="5">
    <citation type="journal article" date="2011" name="ISME J.">
        <title>Dual transcriptional profiling of a bacterial/fungal confrontation: Collimonas fungivorans versus Aspergillus niger.</title>
        <authorList>
            <person name="Mela F."/>
            <person name="Fritsche K."/>
            <person name="de Boer W."/>
            <person name="van Veen J.A."/>
            <person name="de Graaff L.H."/>
            <person name="van den Berg M."/>
            <person name="Leveau J.H."/>
        </authorList>
    </citation>
    <scope>NUCLEOTIDE SEQUENCE [LARGE SCALE GENOMIC DNA]</scope>
    <source>
        <strain evidence="4 5">Ter331</strain>
    </source>
</reference>
<keyword evidence="5" id="KW-1185">Reference proteome</keyword>
<dbReference type="HOGENOM" id="CLU_028184_0_0_4"/>
<organism evidence="4 5">
    <name type="scientific">Collimonas fungivorans (strain Ter331)</name>
    <dbReference type="NCBI Taxonomy" id="1005048"/>
    <lineage>
        <taxon>Bacteria</taxon>
        <taxon>Pseudomonadati</taxon>
        <taxon>Pseudomonadota</taxon>
        <taxon>Betaproteobacteria</taxon>
        <taxon>Burkholderiales</taxon>
        <taxon>Oxalobacteraceae</taxon>
        <taxon>Collimonas</taxon>
    </lineage>
</organism>
<gene>
    <name evidence="4" type="ordered locus">CFU_2619</name>
</gene>
<dbReference type="Pfam" id="PF00817">
    <property type="entry name" value="IMS"/>
    <property type="match status" value="1"/>
</dbReference>
<dbReference type="CDD" id="cd03468">
    <property type="entry name" value="PolY_like"/>
    <property type="match status" value="1"/>
</dbReference>
<reference evidence="4 5" key="1">
    <citation type="journal article" date="2004" name="Environ. Microbiol.">
        <title>Phylogeny-function analysis of (meta)genomic libraries: screening for expression of ribosomal RNA genes by large-insert library fluorescent in situ hybridization (LIL-FISH).</title>
        <authorList>
            <person name="Leveau J.H."/>
            <person name="Gerards S."/>
            <person name="de Boer W."/>
            <person name="van Veen J.A."/>
        </authorList>
    </citation>
    <scope>NUCLEOTIDE SEQUENCE [LARGE SCALE GENOMIC DNA]</scope>
    <source>
        <strain evidence="4 5">Ter331</strain>
    </source>
</reference>
<dbReference type="Proteomes" id="UP000008392">
    <property type="component" value="Chromosome"/>
</dbReference>
<sequence>MTLWIGIHLPLLALETLRPRWSEPCMLAVLEHDQVLTMTASAEASGVRPGMRRGGVLALAPQAQLCERDAAREQGARDDIALTLLQYTPEVAHAEEDSLLLDVSASLSAFGGRLALCRRIRDSIQALGFTPHLSMAPTAQGAWLLARYRCQANVPGLARQRRSLRLASLQRRLDKLPFAILPAARPYQDWLAGIGCQTLADLRKLPRAGLQRRSDKHILETLDRAYGTAPEVFEWVQPPQAFSAWLELPDRIEHAEAVLFAARRLILQMIGWLVAQQLAVSRFLLSLEHERGRQAIAPTPLEIALGEPAWHEEHLLRLLKERLGRLQLDAPVIALRLQATQVAPMLPPTASLFPEPGGTPGAYARLLELLSARLGSENVLQPAALADHRPEVANAWQAAADSQRRPAPGDALHRLQPQRPFWLLQQPLALMFRKHRPFYGSPLRLLSGPERIECGWWDGPPTVRDYFVAEGAEAACYWIYRERDGDDIRWFLHGLFA</sequence>
<reference evidence="5" key="6">
    <citation type="submission" date="2011-05" db="EMBL/GenBank/DDBJ databases">
        <title>Complete sequence of Collimonas fungivorans Ter331.</title>
        <authorList>
            <person name="Leveau J.H."/>
        </authorList>
    </citation>
    <scope>NUCLEOTIDE SEQUENCE [LARGE SCALE GENOMIC DNA]</scope>
    <source>
        <strain evidence="5">Ter331</strain>
    </source>
</reference>
<dbReference type="Gene3D" id="3.40.1170.60">
    <property type="match status" value="1"/>
</dbReference>
<dbReference type="PANTHER" id="PTHR35369">
    <property type="entry name" value="BLR3025 PROTEIN-RELATED"/>
    <property type="match status" value="1"/>
</dbReference>
<dbReference type="InterPro" id="IPR001126">
    <property type="entry name" value="UmuC"/>
</dbReference>
<comment type="similarity">
    <text evidence="1">Belongs to the DNA polymerase type-Y family.</text>
</comment>
<dbReference type="AlphaFoldDB" id="G0AC91"/>
<reference evidence="4 5" key="4">
    <citation type="journal article" date="2010" name="Environ. Microbiol.">
        <title>The bacterial genus Collimonas: mycophagy, weathering and other adaptive solutions to life in oligotrophic soil environments.</title>
        <authorList>
            <person name="Leveau J.H."/>
            <person name="Uroz S."/>
            <person name="de Boer W."/>
        </authorList>
    </citation>
    <scope>NUCLEOTIDE SEQUENCE [LARGE SCALE GENOMIC DNA]</scope>
    <source>
        <strain evidence="4 5">Ter331</strain>
    </source>
</reference>
<evidence type="ECO:0000256" key="1">
    <source>
        <dbReference type="ARBA" id="ARBA00010945"/>
    </source>
</evidence>
<keyword evidence="2" id="KW-0227">DNA damage</keyword>
<dbReference type="eggNOG" id="COG0389">
    <property type="taxonomic scope" value="Bacteria"/>
</dbReference>
<protein>
    <recommendedName>
        <fullName evidence="3">UmuC domain-containing protein</fullName>
    </recommendedName>
</protein>
<evidence type="ECO:0000259" key="3">
    <source>
        <dbReference type="Pfam" id="PF00817"/>
    </source>
</evidence>